<dbReference type="Pfam" id="PF21447">
    <property type="entry name" value="Ppx-GppA_III"/>
    <property type="match status" value="1"/>
</dbReference>
<dbReference type="PANTHER" id="PTHR30005">
    <property type="entry name" value="EXOPOLYPHOSPHATASE"/>
    <property type="match status" value="1"/>
</dbReference>
<evidence type="ECO:0000313" key="5">
    <source>
        <dbReference type="Proteomes" id="UP000752814"/>
    </source>
</evidence>
<reference evidence="4" key="1">
    <citation type="submission" date="2016-03" db="EMBL/GenBank/DDBJ databases">
        <authorList>
            <person name="Borrel G."/>
            <person name="Mccann A."/>
            <person name="O'Toole P.W."/>
        </authorList>
    </citation>
    <scope>NUCLEOTIDE SEQUENCE</scope>
    <source>
        <strain evidence="4">183</strain>
    </source>
</reference>
<dbReference type="InterPro" id="IPR030673">
    <property type="entry name" value="PyroPPase_GppA_Ppx"/>
</dbReference>
<dbReference type="CDD" id="cd24006">
    <property type="entry name" value="ASKHA_NBD_PPX_GppA"/>
    <property type="match status" value="1"/>
</dbReference>
<dbReference type="PANTHER" id="PTHR30005:SF0">
    <property type="entry name" value="RETROGRADE REGULATION PROTEIN 2"/>
    <property type="match status" value="1"/>
</dbReference>
<dbReference type="EMBL" id="LVVT01000022">
    <property type="protein sequence ID" value="TQS81646.1"/>
    <property type="molecule type" value="Genomic_DNA"/>
</dbReference>
<dbReference type="Gene3D" id="3.30.420.150">
    <property type="entry name" value="Exopolyphosphatase. Domain 2"/>
    <property type="match status" value="1"/>
</dbReference>
<dbReference type="SUPFAM" id="SSF109604">
    <property type="entry name" value="HD-domain/PDEase-like"/>
    <property type="match status" value="1"/>
</dbReference>
<evidence type="ECO:0000259" key="3">
    <source>
        <dbReference type="Pfam" id="PF21447"/>
    </source>
</evidence>
<protein>
    <submittedName>
        <fullName evidence="4">Metal-dependent phosphohydrolase</fullName>
    </submittedName>
</protein>
<dbReference type="SUPFAM" id="SSF53067">
    <property type="entry name" value="Actin-like ATPase domain"/>
    <property type="match status" value="2"/>
</dbReference>
<dbReference type="GO" id="GO:0006357">
    <property type="term" value="P:regulation of transcription by RNA polymerase II"/>
    <property type="evidence" value="ECO:0007669"/>
    <property type="project" value="TreeGrafter"/>
</dbReference>
<comment type="caution">
    <text evidence="4">The sequence shown here is derived from an EMBL/GenBank/DDBJ whole genome shotgun (WGS) entry which is preliminary data.</text>
</comment>
<dbReference type="AlphaFoldDB" id="A0A8J8PCX1"/>
<sequence>MTESRNVAFIDLGTNSIRLLIGSIEEPCTFTLLRKEKEIVRLGEREFGENILREDAIDRAVMVCRQFSQLAKTYNAAEIVVVATSATREARNQEELIERVKEETGLDINVISGREEARLTYLGVRSGTDFENKTTLLIDIGGGSTEIAVGDKEDYSGLWSFQIGAMRLSHKFQKDKEIVGDSAYNKMKKYARTSIGASASSIKKKKWETVIGGSGTILNLADMSFRAYGGKEGTIKYSNLKKMSATLRSLPLEERKKVPGINPERADIIVGGTAILETIMEEFGISELRTTDRGVKDGMVADYLLEMKECSQNGMSVREASVQKLGKSCGIDERHAGTVVRLALELFDTSKESGMHKLSDDERELLQYAAYLHDAGEFISFNNRREHSYYIIMNADLLGFNNREITIIAEAVLHQSKKLQSSVNPQTVLILSALLKLAESLDRSRNNVIKSASLQKDGKVSAVLKCTAEGDATLEKWGLENCRKTFQKAFNRDLRIKIKQAEKQ</sequence>
<feature type="domain" description="Ppx/GppA phosphatase C-terminal" evidence="3">
    <location>
        <begin position="317"/>
        <end position="457"/>
    </location>
</feature>
<dbReference type="CDD" id="cd00077">
    <property type="entry name" value="HDc"/>
    <property type="match status" value="1"/>
</dbReference>
<feature type="domain" description="Ppx/GppA phosphatase N-terminal" evidence="2">
    <location>
        <begin position="29"/>
        <end position="305"/>
    </location>
</feature>
<dbReference type="Pfam" id="PF02541">
    <property type="entry name" value="Ppx-GppA"/>
    <property type="match status" value="1"/>
</dbReference>
<dbReference type="InterPro" id="IPR003695">
    <property type="entry name" value="Ppx_GppA_N"/>
</dbReference>
<dbReference type="InterPro" id="IPR048950">
    <property type="entry name" value="Ppx_GppA_C"/>
</dbReference>
<name>A0A8J8PCX1_9ARCH</name>
<dbReference type="Gene3D" id="3.30.420.40">
    <property type="match status" value="1"/>
</dbReference>
<evidence type="ECO:0000313" key="4">
    <source>
        <dbReference type="EMBL" id="TQS81646.1"/>
    </source>
</evidence>
<dbReference type="Gene3D" id="1.10.3210.10">
    <property type="entry name" value="Hypothetical protein af1432"/>
    <property type="match status" value="1"/>
</dbReference>
<dbReference type="InterPro" id="IPR003607">
    <property type="entry name" value="HD/PDEase_dom"/>
</dbReference>
<evidence type="ECO:0000259" key="2">
    <source>
        <dbReference type="Pfam" id="PF02541"/>
    </source>
</evidence>
<evidence type="ECO:0000256" key="1">
    <source>
        <dbReference type="ARBA" id="ARBA00022801"/>
    </source>
</evidence>
<accession>A0A8J8PCX1</accession>
<dbReference type="GO" id="GO:0016787">
    <property type="term" value="F:hydrolase activity"/>
    <property type="evidence" value="ECO:0007669"/>
    <property type="project" value="UniProtKB-KW"/>
</dbReference>
<gene>
    <name evidence="4" type="ORF">A3207_04400</name>
</gene>
<dbReference type="Proteomes" id="UP000752814">
    <property type="component" value="Unassembled WGS sequence"/>
</dbReference>
<dbReference type="InterPro" id="IPR043129">
    <property type="entry name" value="ATPase_NBD"/>
</dbReference>
<dbReference type="RefSeq" id="WP_400195021.1">
    <property type="nucleotide sequence ID" value="NZ_CAYAYE010000010.1"/>
</dbReference>
<dbReference type="InterPro" id="IPR050273">
    <property type="entry name" value="GppA/Ppx_hydrolase"/>
</dbReference>
<dbReference type="PIRSF" id="PIRSF001267">
    <property type="entry name" value="Pyrophosphatase_GppA_Ppx"/>
    <property type="match status" value="1"/>
</dbReference>
<keyword evidence="1" id="KW-0378">Hydrolase</keyword>
<organism evidence="4 5">
    <name type="scientific">Candidatus Methanomassiliicoccus intestinalis</name>
    <dbReference type="NCBI Taxonomy" id="1406512"/>
    <lineage>
        <taxon>Archaea</taxon>
        <taxon>Methanobacteriati</taxon>
        <taxon>Thermoplasmatota</taxon>
        <taxon>Thermoplasmata</taxon>
        <taxon>Methanomassiliicoccales</taxon>
        <taxon>Methanomassiliicoccaceae</taxon>
        <taxon>Methanomassiliicoccus</taxon>
    </lineage>
</organism>
<proteinExistence type="predicted"/>